<dbReference type="Gene3D" id="2.60.200.40">
    <property type="match status" value="1"/>
</dbReference>
<feature type="region of interest" description="Disordered" evidence="1">
    <location>
        <begin position="477"/>
        <end position="529"/>
    </location>
</feature>
<dbReference type="Proteomes" id="UP000217199">
    <property type="component" value="Unassembled WGS sequence"/>
</dbReference>
<dbReference type="InterPro" id="IPR016064">
    <property type="entry name" value="NAD/diacylglycerol_kinase_sf"/>
</dbReference>
<dbReference type="PANTHER" id="PTHR12358">
    <property type="entry name" value="SPHINGOSINE KINASE"/>
    <property type="match status" value="1"/>
</dbReference>
<dbReference type="FunCoup" id="A0A286UWG0">
    <property type="interactions" value="149"/>
</dbReference>
<evidence type="ECO:0000256" key="1">
    <source>
        <dbReference type="SAM" id="MobiDB-lite"/>
    </source>
</evidence>
<dbReference type="PROSITE" id="PS50146">
    <property type="entry name" value="DAGK"/>
    <property type="match status" value="1"/>
</dbReference>
<dbReference type="InterPro" id="IPR050187">
    <property type="entry name" value="Lipid_Phosphate_FormReg"/>
</dbReference>
<dbReference type="GO" id="GO:0016773">
    <property type="term" value="F:phosphotransferase activity, alcohol group as acceptor"/>
    <property type="evidence" value="ECO:0007669"/>
    <property type="project" value="UniProtKB-ARBA"/>
</dbReference>
<comment type="caution">
    <text evidence="3">The sequence shown here is derived from an EMBL/GenBank/DDBJ whole genome shotgun (WGS) entry which is preliminary data.</text>
</comment>
<dbReference type="Gene3D" id="3.40.50.10330">
    <property type="entry name" value="Probable inorganic polyphosphate/atp-NAD kinase, domain 1"/>
    <property type="match status" value="1"/>
</dbReference>
<sequence length="529" mass="58774">MSEQEIRVLVKHKPATLTLTSNGIIHGLFSPRKVFLDEVPVYLVLWAETEANTLKFCYLKRNKKGKGKTILTSCAWSIEEVDKEAAERWCKAVMEVAYAGTEPSRRLRILVNPHGGPGKAKQIYEKTVEPIFRATKSTFETTYTEYSKHAQEIAKNLPLNFDALVLLSGDGLLHEIYNGFAEHDDPMRAFATPVAPVPTGSANGMAINLLGVEDGFDVGIACLNAIKGKPMKQDICSVMIGNQRIFSYFSVTLGLMADLDLGTEHLRWMGDLRFVVGYLQGIITKKTCPIKLELKVAESNKDRLVEEFRERGEAHRRAQLAQELIDHKHNVGDDSLPVLRHMEDSQEDGDDSWVTFDKPLTYFYAGSSPYVARDLMQFPVAHASDGLIDVVAQERTTRGEMLSAMDGAHKGAAFWRDSQHYFKVHAYRITPLAPGNLAIDGERYDLAPFQVECHRALGALLSPTGYYAAEFDLPKPTPEDVKSRAGKNRSGRAEGTSVAGAEGSENVVQNEDESGEHGPKKRKRLFGCI</sequence>
<dbReference type="STRING" id="2282107.A0A286UWG0"/>
<dbReference type="InParanoid" id="A0A286UWG0"/>
<dbReference type="GO" id="GO:0016020">
    <property type="term" value="C:membrane"/>
    <property type="evidence" value="ECO:0007669"/>
    <property type="project" value="TreeGrafter"/>
</dbReference>
<dbReference type="InterPro" id="IPR001206">
    <property type="entry name" value="Diacylglycerol_kinase_cat_dom"/>
</dbReference>
<evidence type="ECO:0000313" key="4">
    <source>
        <dbReference type="Proteomes" id="UP000217199"/>
    </source>
</evidence>
<dbReference type="EMBL" id="NBII01000001">
    <property type="protein sequence ID" value="PAV23927.1"/>
    <property type="molecule type" value="Genomic_DNA"/>
</dbReference>
<organism evidence="3 4">
    <name type="scientific">Pyrrhoderma noxium</name>
    <dbReference type="NCBI Taxonomy" id="2282107"/>
    <lineage>
        <taxon>Eukaryota</taxon>
        <taxon>Fungi</taxon>
        <taxon>Dikarya</taxon>
        <taxon>Basidiomycota</taxon>
        <taxon>Agaricomycotina</taxon>
        <taxon>Agaricomycetes</taxon>
        <taxon>Hymenochaetales</taxon>
        <taxon>Hymenochaetaceae</taxon>
        <taxon>Pyrrhoderma</taxon>
    </lineage>
</organism>
<dbReference type="GO" id="GO:0001727">
    <property type="term" value="F:lipid kinase activity"/>
    <property type="evidence" value="ECO:0007669"/>
    <property type="project" value="TreeGrafter"/>
</dbReference>
<dbReference type="Pfam" id="PF00781">
    <property type="entry name" value="DAGK_cat"/>
    <property type="match status" value="1"/>
</dbReference>
<protein>
    <submittedName>
        <fullName evidence="3">Sphingosine</fullName>
    </submittedName>
</protein>
<dbReference type="SMART" id="SM00046">
    <property type="entry name" value="DAGKc"/>
    <property type="match status" value="1"/>
</dbReference>
<dbReference type="AlphaFoldDB" id="A0A286UWG0"/>
<feature type="compositionally biased region" description="Basic residues" evidence="1">
    <location>
        <begin position="519"/>
        <end position="529"/>
    </location>
</feature>
<dbReference type="SUPFAM" id="SSF111331">
    <property type="entry name" value="NAD kinase/diacylglycerol kinase-like"/>
    <property type="match status" value="1"/>
</dbReference>
<proteinExistence type="predicted"/>
<evidence type="ECO:0000259" key="2">
    <source>
        <dbReference type="PROSITE" id="PS50146"/>
    </source>
</evidence>
<name>A0A286UWG0_9AGAM</name>
<dbReference type="GO" id="GO:0005737">
    <property type="term" value="C:cytoplasm"/>
    <property type="evidence" value="ECO:0007669"/>
    <property type="project" value="TreeGrafter"/>
</dbReference>
<dbReference type="InterPro" id="IPR017438">
    <property type="entry name" value="ATP-NAD_kinase_N"/>
</dbReference>
<dbReference type="GO" id="GO:0046512">
    <property type="term" value="P:sphingosine biosynthetic process"/>
    <property type="evidence" value="ECO:0007669"/>
    <property type="project" value="TreeGrafter"/>
</dbReference>
<dbReference type="OrthoDB" id="3853857at2759"/>
<dbReference type="InterPro" id="IPR055916">
    <property type="entry name" value="DUF7493"/>
</dbReference>
<dbReference type="Pfam" id="PF24321">
    <property type="entry name" value="DUF7493"/>
    <property type="match status" value="1"/>
</dbReference>
<reference evidence="3 4" key="1">
    <citation type="journal article" date="2017" name="Mol. Ecol.">
        <title>Comparative and population genomic landscape of Phellinus noxius: A hypervariable fungus causing root rot in trees.</title>
        <authorList>
            <person name="Chung C.L."/>
            <person name="Lee T.J."/>
            <person name="Akiba M."/>
            <person name="Lee H.H."/>
            <person name="Kuo T.H."/>
            <person name="Liu D."/>
            <person name="Ke H.M."/>
            <person name="Yokoi T."/>
            <person name="Roa M.B."/>
            <person name="Lu M.J."/>
            <person name="Chang Y.Y."/>
            <person name="Ann P.J."/>
            <person name="Tsai J.N."/>
            <person name="Chen C.Y."/>
            <person name="Tzean S.S."/>
            <person name="Ota Y."/>
            <person name="Hattori T."/>
            <person name="Sahashi N."/>
            <person name="Liou R.F."/>
            <person name="Kikuchi T."/>
            <person name="Tsai I.J."/>
        </authorList>
    </citation>
    <scope>NUCLEOTIDE SEQUENCE [LARGE SCALE GENOMIC DNA]</scope>
    <source>
        <strain evidence="3 4">FFPRI411160</strain>
    </source>
</reference>
<dbReference type="PANTHER" id="PTHR12358:SF31">
    <property type="entry name" value="ACYLGLYCEROL KINASE, MITOCHONDRIAL"/>
    <property type="match status" value="1"/>
</dbReference>
<accession>A0A286UWG0</accession>
<keyword evidence="4" id="KW-1185">Reference proteome</keyword>
<evidence type="ECO:0000313" key="3">
    <source>
        <dbReference type="EMBL" id="PAV23927.1"/>
    </source>
</evidence>
<feature type="domain" description="DAGKc" evidence="2">
    <location>
        <begin position="102"/>
        <end position="242"/>
    </location>
</feature>
<gene>
    <name evidence="3" type="ORF">PNOK_0099500</name>
</gene>